<organism evidence="4 5">
    <name type="scientific">Tulasnella calospora MUT 4182</name>
    <dbReference type="NCBI Taxonomy" id="1051891"/>
    <lineage>
        <taxon>Eukaryota</taxon>
        <taxon>Fungi</taxon>
        <taxon>Dikarya</taxon>
        <taxon>Basidiomycota</taxon>
        <taxon>Agaricomycotina</taxon>
        <taxon>Agaricomycetes</taxon>
        <taxon>Cantharellales</taxon>
        <taxon>Tulasnellaceae</taxon>
        <taxon>Tulasnella</taxon>
    </lineage>
</organism>
<feature type="region of interest" description="Disordered" evidence="1">
    <location>
        <begin position="867"/>
        <end position="889"/>
    </location>
</feature>
<gene>
    <name evidence="4" type="ORF">M407DRAFT_19255</name>
</gene>
<keyword evidence="5" id="KW-1185">Reference proteome</keyword>
<name>A0A0C3QIA5_9AGAM</name>
<protein>
    <submittedName>
        <fullName evidence="4">Uncharacterized protein</fullName>
    </submittedName>
</protein>
<evidence type="ECO:0000313" key="5">
    <source>
        <dbReference type="Proteomes" id="UP000054248"/>
    </source>
</evidence>
<dbReference type="GO" id="GO:0005737">
    <property type="term" value="C:cytoplasm"/>
    <property type="evidence" value="ECO:0007669"/>
    <property type="project" value="TreeGrafter"/>
</dbReference>
<dbReference type="InterPro" id="IPR052587">
    <property type="entry name" value="TELO2-interacting_protein_1"/>
</dbReference>
<feature type="compositionally biased region" description="Basic and acidic residues" evidence="1">
    <location>
        <begin position="867"/>
        <end position="876"/>
    </location>
</feature>
<dbReference type="Pfam" id="PF24173">
    <property type="entry name" value="TPR_TTI1_N"/>
    <property type="match status" value="1"/>
</dbReference>
<dbReference type="Proteomes" id="UP000054248">
    <property type="component" value="Unassembled WGS sequence"/>
</dbReference>
<dbReference type="Pfam" id="PF21547">
    <property type="entry name" value="TTI1"/>
    <property type="match status" value="1"/>
</dbReference>
<dbReference type="InterPro" id="IPR057567">
    <property type="entry name" value="TPR_TTI1_C"/>
</dbReference>
<dbReference type="SUPFAM" id="SSF48371">
    <property type="entry name" value="ARM repeat"/>
    <property type="match status" value="1"/>
</dbReference>
<reference evidence="5" key="2">
    <citation type="submission" date="2015-01" db="EMBL/GenBank/DDBJ databases">
        <title>Evolutionary Origins and Diversification of the Mycorrhizal Mutualists.</title>
        <authorList>
            <consortium name="DOE Joint Genome Institute"/>
            <consortium name="Mycorrhizal Genomics Consortium"/>
            <person name="Kohler A."/>
            <person name="Kuo A."/>
            <person name="Nagy L.G."/>
            <person name="Floudas D."/>
            <person name="Copeland A."/>
            <person name="Barry K.W."/>
            <person name="Cichocki N."/>
            <person name="Veneault-Fourrey C."/>
            <person name="LaButti K."/>
            <person name="Lindquist E.A."/>
            <person name="Lipzen A."/>
            <person name="Lundell T."/>
            <person name="Morin E."/>
            <person name="Murat C."/>
            <person name="Riley R."/>
            <person name="Ohm R."/>
            <person name="Sun H."/>
            <person name="Tunlid A."/>
            <person name="Henrissat B."/>
            <person name="Grigoriev I.V."/>
            <person name="Hibbett D.S."/>
            <person name="Martin F."/>
        </authorList>
    </citation>
    <scope>NUCLEOTIDE SEQUENCE [LARGE SCALE GENOMIC DNA]</scope>
    <source>
        <strain evidence="5">MUT 4182</strain>
    </source>
</reference>
<feature type="region of interest" description="Disordered" evidence="1">
    <location>
        <begin position="907"/>
        <end position="948"/>
    </location>
</feature>
<accession>A0A0C3QIA5</accession>
<feature type="domain" description="TTI1 N-terminal TPR" evidence="2">
    <location>
        <begin position="28"/>
        <end position="401"/>
    </location>
</feature>
<sequence>MTSNGTVTQEPPGAGAYQDAFGGPETPFQRVKPICTSLLKNSKITPNNTSQVIDLLSRLILTLRDLSDPKSDLTPKFIEFIYLPLSIILNRNGPPAPPLPDQILEKLFQATSLLCQQWWWAMDFAVWEQLLRLSAYLIGGPRAGPTASLVARSEETKEAAALCLEALLRERTPQERPQWCDTPPNDRSESIAREARQPSHFTVIGSAIGSLLDAAESEKVSLRALSLRVVGYLLSDLVPSSRLPTFLPGVVAKSCRVAIAQNTARGWQASNVIKEALLVLNIVIVGSIGDEVCEREGILRKAPMSFDDIANMANHSASGDSKSTSNDGEDPYAFHRTESWLQASASQIHNAINTLSPIISHPTPSAQLALAELSYALLSHATRSLPTLHPLLLSNLLTLSVSSHSPLADAAKPYLETLLASKPAAIPLLDVLAKLTQENLLALPPLILANSDEKVERVCNQIEAICVLSHNPDLSKSEIGVGHLLGPTGGIERWGLGLLGVVELTPPPRGHSTFSSSTPVGLIMDSFETPDHPFPKMRLRYVNAASAQLAVERMLRGLGAAGGVDALFSVEWFMEAATAAKGALEVSALWCAARVYEGIVGVILKEFSMPSESRGVRTGAYGGIDKMKVEERRRVEKTARQLVRTISEFWETDALGREEMVGQTSSASDSLTLYGDSLLPTEHFKGLDPLVTLLDVRNKRTISISTGTEKSGAEGQEMAKLHAALALQTLSISSSALGSRFPPLFIHAIYPILRSLVSSNNLLSSTAMAALHHVTTASSYAAPANLLLSNFDYALDSASRRLFRNRLDLKATKVLVILVRLVGKDVVQRAGDVVEECFDRLDEYHGYSTIVEGLVEVLSEVVKAVEAEEGPLERPRPSAWGAPATTSENKSGAAAFMEWYKQRKVEKHQEETPEDFGPAPHQPWGREQQPGEDAAPRDLPSDETSKPSITQTLISKIIRRCLPFLTHSSPLIRARMLSLMRSASVVLPVEEIGSAIHSAWPFILNRLKDSQTFVVVEAAKLIDSLTWHFGEFMGSRMHQDVWPAYRKMLEALEAGDRESALTARKQGPEAPYSHSHRLYVAMLRTLNSLFSAPQERNRVRDEMTWDIAVKCRRFLSASANKDLQATARTLYQNLGRKNDDLVWLVLCATCGGDPRQPGGDALEGLPRHLREAKWDINENASIILNLIA</sequence>
<dbReference type="HOGENOM" id="CLU_004955_0_0_1"/>
<dbReference type="InterPro" id="IPR016024">
    <property type="entry name" value="ARM-type_fold"/>
</dbReference>
<proteinExistence type="predicted"/>
<dbReference type="AlphaFoldDB" id="A0A0C3QIA5"/>
<dbReference type="EMBL" id="KN822960">
    <property type="protein sequence ID" value="KIO31745.1"/>
    <property type="molecule type" value="Genomic_DNA"/>
</dbReference>
<dbReference type="PANTHER" id="PTHR18460">
    <property type="entry name" value="TEL2 INTERACTING PROTEIN 1 TTI1 FAMILY MEMBER"/>
    <property type="match status" value="1"/>
</dbReference>
<feature type="domain" description="TTI1 C-terminal TPR" evidence="3">
    <location>
        <begin position="857"/>
        <end position="1143"/>
    </location>
</feature>
<evidence type="ECO:0000313" key="4">
    <source>
        <dbReference type="EMBL" id="KIO31745.1"/>
    </source>
</evidence>
<dbReference type="Pfam" id="PF24181">
    <property type="entry name" value="TPR_TTI1_C"/>
    <property type="match status" value="1"/>
</dbReference>
<feature type="compositionally biased region" description="Basic and acidic residues" evidence="1">
    <location>
        <begin position="934"/>
        <end position="945"/>
    </location>
</feature>
<evidence type="ECO:0000256" key="1">
    <source>
        <dbReference type="SAM" id="MobiDB-lite"/>
    </source>
</evidence>
<reference evidence="4 5" key="1">
    <citation type="submission" date="2014-04" db="EMBL/GenBank/DDBJ databases">
        <authorList>
            <consortium name="DOE Joint Genome Institute"/>
            <person name="Kuo A."/>
            <person name="Girlanda M."/>
            <person name="Perotto S."/>
            <person name="Kohler A."/>
            <person name="Nagy L.G."/>
            <person name="Floudas D."/>
            <person name="Copeland A."/>
            <person name="Barry K.W."/>
            <person name="Cichocki N."/>
            <person name="Veneault-Fourrey C."/>
            <person name="LaButti K."/>
            <person name="Lindquist E.A."/>
            <person name="Lipzen A."/>
            <person name="Lundell T."/>
            <person name="Morin E."/>
            <person name="Murat C."/>
            <person name="Sun H."/>
            <person name="Tunlid A."/>
            <person name="Henrissat B."/>
            <person name="Grigoriev I.V."/>
            <person name="Hibbett D.S."/>
            <person name="Martin F."/>
            <person name="Nordberg H.P."/>
            <person name="Cantor M.N."/>
            <person name="Hua S.X."/>
        </authorList>
    </citation>
    <scope>NUCLEOTIDE SEQUENCE [LARGE SCALE GENOMIC DNA]</scope>
    <source>
        <strain evidence="4 5">MUT 4182</strain>
    </source>
</reference>
<dbReference type="InterPro" id="IPR049362">
    <property type="entry name" value="TTI1_rpt"/>
</dbReference>
<dbReference type="PANTHER" id="PTHR18460:SF3">
    <property type="entry name" value="TELO2-INTERACTING PROTEIN 1 HOMOLOG"/>
    <property type="match status" value="1"/>
</dbReference>
<dbReference type="InterPro" id="IPR057566">
    <property type="entry name" value="TPR_TTI1_N"/>
</dbReference>
<feature type="region of interest" description="Disordered" evidence="1">
    <location>
        <begin position="1"/>
        <end position="22"/>
    </location>
</feature>
<evidence type="ECO:0000259" key="2">
    <source>
        <dbReference type="Pfam" id="PF24173"/>
    </source>
</evidence>
<dbReference type="STRING" id="1051891.A0A0C3QIA5"/>
<dbReference type="OrthoDB" id="49511at2759"/>
<evidence type="ECO:0000259" key="3">
    <source>
        <dbReference type="Pfam" id="PF24181"/>
    </source>
</evidence>